<evidence type="ECO:0000256" key="5">
    <source>
        <dbReference type="PIRSR" id="PIRSR602129-50"/>
    </source>
</evidence>
<keyword evidence="7" id="KW-1185">Reference proteome</keyword>
<dbReference type="GO" id="GO:0016740">
    <property type="term" value="F:transferase activity"/>
    <property type="evidence" value="ECO:0007669"/>
    <property type="project" value="UniProtKB-KW"/>
</dbReference>
<keyword evidence="6" id="KW-0808">Transferase</keyword>
<dbReference type="GO" id="GO:0016831">
    <property type="term" value="F:carboxy-lyase activity"/>
    <property type="evidence" value="ECO:0007669"/>
    <property type="project" value="InterPro"/>
</dbReference>
<accession>A0A0D6ZZB3</accession>
<dbReference type="Pfam" id="PF00282">
    <property type="entry name" value="Pyridoxal_deC"/>
    <property type="match status" value="1"/>
</dbReference>
<dbReference type="PANTHER" id="PTHR42735">
    <property type="match status" value="1"/>
</dbReference>
<dbReference type="OrthoDB" id="2161780at2759"/>
<dbReference type="InterPro" id="IPR050477">
    <property type="entry name" value="GrpII_AminoAcid_Decarb"/>
</dbReference>
<dbReference type="AlphaFoldDB" id="A0A0D6ZZB3"/>
<dbReference type="EMBL" id="KN882153">
    <property type="protein sequence ID" value="KIY42845.1"/>
    <property type="molecule type" value="Genomic_DNA"/>
</dbReference>
<dbReference type="SUPFAM" id="SSF53383">
    <property type="entry name" value="PLP-dependent transferases"/>
    <property type="match status" value="1"/>
</dbReference>
<feature type="non-terminal residue" evidence="6">
    <location>
        <position position="806"/>
    </location>
</feature>
<sequence length="806" mass="89310">MSSFCQKSIPFWSPRYSAYMCTDPSLPALLGYITAMFFNSNNVSTDVSPLTTAVERHAGLQLCEMLGFNMSHVSNDNGPWGHITSGGSIANLESMWYVHRLGARNLKFYPLALRMAIDSPLSFLQAKFKVTLCDGMTLKAMSACTPWELVNLAPDTISGLSKRLEAEHGISPVYLSNVLKRYLVQRIGRNEIEHYFGLSAGKYFVASSKHYSWPKCAALTGIGSDNVVNIAVDKIARLDINALDRQLQLCLVNQTPIYAVVAIIGSTIHGAVDPLADIIALRRKYQRKGLSFIIHADAAWGGYFAAMLREPPTSENYIAEETALSSYSETQLYNLRFCDSVTVDPHKMGYAPYPAGALCYRDGRMRLFVSWKPAEVSDGESSMGVYGVEGRQPGAASVSVWASHKVIGLHMSGYGSIMARALLSAVQFYCHWATMTTADSVLIVVPLHELPFEHGPLSSSLALQTQKQHIQSTLLFRSPEELSQDPVTMRLVKHLGSDLSINTFSINFRVDGVTNDSTVEANYLARRISDRLRKGGPSSADVPLFLRDIQMAADLYGVCAAHMKERLGLPTSAEDLHVLTNVVMSPFITSEDLSHSIAGFRRLAEQEIQACIFRNKAVPETLHFAVQGRARDNHLHLILLPMFHLAGLRHQLILEVTVPPDVAQRYNYTLSIFSPDQIFTLSTANEEMIEEILDRRTFNAVLNQELPGPHLRQVESAFRIIDVRVVVHRSLHDRAWAPAYPQHMPFLLYGTPQDVHLMHVLVRAPNFHLSAQSVGVYVEDGALSAADLAHGMLAVAKHILEAPIQP</sequence>
<keyword evidence="3 5" id="KW-0663">Pyridoxal phosphate</keyword>
<dbReference type="Proteomes" id="UP000054144">
    <property type="component" value="Unassembled WGS sequence"/>
</dbReference>
<organism evidence="6 7">
    <name type="scientific">Fistulina hepatica ATCC 64428</name>
    <dbReference type="NCBI Taxonomy" id="1128425"/>
    <lineage>
        <taxon>Eukaryota</taxon>
        <taxon>Fungi</taxon>
        <taxon>Dikarya</taxon>
        <taxon>Basidiomycota</taxon>
        <taxon>Agaricomycotina</taxon>
        <taxon>Agaricomycetes</taxon>
        <taxon>Agaricomycetidae</taxon>
        <taxon>Agaricales</taxon>
        <taxon>Fistulinaceae</taxon>
        <taxon>Fistulina</taxon>
    </lineage>
</organism>
<name>A0A0D6ZZB3_9AGAR</name>
<gene>
    <name evidence="6" type="ORF">FISHEDRAFT_54631</name>
</gene>
<evidence type="ECO:0000256" key="3">
    <source>
        <dbReference type="ARBA" id="ARBA00022898"/>
    </source>
</evidence>
<dbReference type="GO" id="GO:0019752">
    <property type="term" value="P:carboxylic acid metabolic process"/>
    <property type="evidence" value="ECO:0007669"/>
    <property type="project" value="InterPro"/>
</dbReference>
<dbReference type="InterPro" id="IPR015421">
    <property type="entry name" value="PyrdxlP-dep_Trfase_major"/>
</dbReference>
<dbReference type="InterPro" id="IPR021115">
    <property type="entry name" value="Pyridoxal-P_BS"/>
</dbReference>
<evidence type="ECO:0000256" key="2">
    <source>
        <dbReference type="ARBA" id="ARBA00009533"/>
    </source>
</evidence>
<reference evidence="6 7" key="1">
    <citation type="journal article" date="2015" name="Fungal Genet. Biol.">
        <title>Evolution of novel wood decay mechanisms in Agaricales revealed by the genome sequences of Fistulina hepatica and Cylindrobasidium torrendii.</title>
        <authorList>
            <person name="Floudas D."/>
            <person name="Held B.W."/>
            <person name="Riley R."/>
            <person name="Nagy L.G."/>
            <person name="Koehler G."/>
            <person name="Ransdell A.S."/>
            <person name="Younus H."/>
            <person name="Chow J."/>
            <person name="Chiniquy J."/>
            <person name="Lipzen A."/>
            <person name="Tritt A."/>
            <person name="Sun H."/>
            <person name="Haridas S."/>
            <person name="LaButti K."/>
            <person name="Ohm R.A."/>
            <person name="Kues U."/>
            <person name="Blanchette R.A."/>
            <person name="Grigoriev I.V."/>
            <person name="Minto R.E."/>
            <person name="Hibbett D.S."/>
        </authorList>
    </citation>
    <scope>NUCLEOTIDE SEQUENCE [LARGE SCALE GENOMIC DNA]</scope>
    <source>
        <strain evidence="6 7">ATCC 64428</strain>
    </source>
</reference>
<evidence type="ECO:0000256" key="4">
    <source>
        <dbReference type="ARBA" id="ARBA00023239"/>
    </source>
</evidence>
<keyword evidence="4" id="KW-0456">Lyase</keyword>
<feature type="modified residue" description="N6-(pyridoxal phosphate)lysine" evidence="5">
    <location>
        <position position="347"/>
    </location>
</feature>
<dbReference type="PANTHER" id="PTHR42735:SF4">
    <property type="entry name" value="PYRIDOXAL PHOSPHATE-DEPENDENT DECARBOXYLASE FAMILY PROTEIN"/>
    <property type="match status" value="1"/>
</dbReference>
<protein>
    <submittedName>
        <fullName evidence="6">PLP-dependent transferase</fullName>
    </submittedName>
</protein>
<evidence type="ECO:0000256" key="1">
    <source>
        <dbReference type="ARBA" id="ARBA00001933"/>
    </source>
</evidence>
<dbReference type="InterPro" id="IPR015424">
    <property type="entry name" value="PyrdxlP-dep_Trfase"/>
</dbReference>
<evidence type="ECO:0000313" key="7">
    <source>
        <dbReference type="Proteomes" id="UP000054144"/>
    </source>
</evidence>
<evidence type="ECO:0000313" key="6">
    <source>
        <dbReference type="EMBL" id="KIY42845.1"/>
    </source>
</evidence>
<proteinExistence type="inferred from homology"/>
<dbReference type="GO" id="GO:0030170">
    <property type="term" value="F:pyridoxal phosphate binding"/>
    <property type="evidence" value="ECO:0007669"/>
    <property type="project" value="InterPro"/>
</dbReference>
<comment type="cofactor">
    <cofactor evidence="1 5">
        <name>pyridoxal 5'-phosphate</name>
        <dbReference type="ChEBI" id="CHEBI:597326"/>
    </cofactor>
</comment>
<dbReference type="PROSITE" id="PS00392">
    <property type="entry name" value="DDC_GAD_HDC_YDC"/>
    <property type="match status" value="1"/>
</dbReference>
<dbReference type="Gene3D" id="3.40.640.10">
    <property type="entry name" value="Type I PLP-dependent aspartate aminotransferase-like (Major domain)"/>
    <property type="match status" value="2"/>
</dbReference>
<dbReference type="InterPro" id="IPR002129">
    <property type="entry name" value="PyrdxlP-dep_de-COase"/>
</dbReference>
<comment type="similarity">
    <text evidence="2">Belongs to the group II decarboxylase family.</text>
</comment>